<dbReference type="PATRIC" id="fig|999411.4.peg.1208"/>
<keyword evidence="2" id="KW-1185">Reference proteome</keyword>
<organism evidence="1 2">
    <name type="scientific">Clostridium thermobutyricum</name>
    <dbReference type="NCBI Taxonomy" id="29372"/>
    <lineage>
        <taxon>Bacteria</taxon>
        <taxon>Bacillati</taxon>
        <taxon>Bacillota</taxon>
        <taxon>Clostridia</taxon>
        <taxon>Eubacteriales</taxon>
        <taxon>Clostridiaceae</taxon>
        <taxon>Clostridium</taxon>
    </lineage>
</organism>
<dbReference type="AlphaFoldDB" id="N9WGJ3"/>
<name>N9WGJ3_9CLOT</name>
<reference evidence="1 2" key="1">
    <citation type="submission" date="2013-01" db="EMBL/GenBank/DDBJ databases">
        <title>The Genome Sequence of Clostridium colicanis 209318.</title>
        <authorList>
            <consortium name="The Broad Institute Genome Sequencing Platform"/>
            <person name="Earl A."/>
            <person name="Ward D."/>
            <person name="Feldgarden M."/>
            <person name="Gevers D."/>
            <person name="Courvalin P."/>
            <person name="Lambert T."/>
            <person name="Walker B."/>
            <person name="Young S.K."/>
            <person name="Zeng Q."/>
            <person name="Gargeya S."/>
            <person name="Fitzgerald M."/>
            <person name="Haas B."/>
            <person name="Abouelleil A."/>
            <person name="Alvarado L."/>
            <person name="Arachchi H.M."/>
            <person name="Berlin A.M."/>
            <person name="Chapman S.B."/>
            <person name="Dewar J."/>
            <person name="Goldberg J."/>
            <person name="Griggs A."/>
            <person name="Gujja S."/>
            <person name="Hansen M."/>
            <person name="Howarth C."/>
            <person name="Imamovic A."/>
            <person name="Larimer J."/>
            <person name="McCowan C."/>
            <person name="Murphy C."/>
            <person name="Neiman D."/>
            <person name="Pearson M."/>
            <person name="Priest M."/>
            <person name="Roberts A."/>
            <person name="Saif S."/>
            <person name="Shea T."/>
            <person name="Sisk P."/>
            <person name="Sykes S."/>
            <person name="Wortman J."/>
            <person name="Nusbaum C."/>
            <person name="Birren B."/>
        </authorList>
    </citation>
    <scope>NUCLEOTIDE SEQUENCE [LARGE SCALE GENOMIC DNA]</scope>
    <source>
        <strain evidence="1 2">209318</strain>
    </source>
</reference>
<sequence>MKSRKPRKDGRYAINLSFTPEEVNLIDYVDSKGNFSSYVKRLIKQDMEKDKLNMSAELLKLLQEAITPIEPKEIEQKVEDDDEVENSNLGYYI</sequence>
<gene>
    <name evidence="1" type="ORF">HMPREF1092_01235</name>
</gene>
<dbReference type="Proteomes" id="UP000013097">
    <property type="component" value="Unassembled WGS sequence"/>
</dbReference>
<evidence type="ECO:0000313" key="1">
    <source>
        <dbReference type="EMBL" id="ENZ02000.1"/>
    </source>
</evidence>
<dbReference type="RefSeq" id="WP_002597736.1">
    <property type="nucleotide sequence ID" value="NZ_KB850956.1"/>
</dbReference>
<accession>N9WGJ3</accession>
<dbReference type="HOGENOM" id="CLU_2394544_0_0_9"/>
<protein>
    <submittedName>
        <fullName evidence="1">Uncharacterized protein</fullName>
    </submittedName>
</protein>
<proteinExistence type="predicted"/>
<evidence type="ECO:0000313" key="2">
    <source>
        <dbReference type="Proteomes" id="UP000013097"/>
    </source>
</evidence>
<dbReference type="EMBL" id="AGYT01000008">
    <property type="protein sequence ID" value="ENZ02000.1"/>
    <property type="molecule type" value="Genomic_DNA"/>
</dbReference>
<comment type="caution">
    <text evidence="1">The sequence shown here is derived from an EMBL/GenBank/DDBJ whole genome shotgun (WGS) entry which is preliminary data.</text>
</comment>